<dbReference type="PhylomeDB" id="B3RTQ4"/>
<dbReference type="HOGENOM" id="CLU_015375_0_0_1"/>
<evidence type="ECO:0000313" key="4">
    <source>
        <dbReference type="Proteomes" id="UP000009022"/>
    </source>
</evidence>
<name>B3RTQ4_TRIAD</name>
<feature type="coiled-coil region" evidence="1">
    <location>
        <begin position="663"/>
        <end position="734"/>
    </location>
</feature>
<dbReference type="eggNOG" id="ENOG502QS57">
    <property type="taxonomic scope" value="Eukaryota"/>
</dbReference>
<feature type="compositionally biased region" description="Low complexity" evidence="2">
    <location>
        <begin position="539"/>
        <end position="550"/>
    </location>
</feature>
<sequence>MAESGNSSLFRWRRINQPAKAGSKYKTSYTENDHLDELIQEVNNQIDPSLFAHVTGHADLSAYDYIQDDDSAQAEAKEILDNWMNEKFTGDMPIVDEDYSHIDQDSYDVGFPLVGDDLDETVAVQKVLDELLKKPLQGKAFRDLGLETHKKTNNPKTRMEIRQQQMKQKWEARRQKEAKAKQLITKRQEATKEAKKIVDHEEKHKLARARREEQEINREMVRIRKLMAEQARAEQEQREREEFMRMEAESRAKQDIESSNTMRLEIDREQRRKEQQELDKRRRLLKIKEMHAKRNLMVTKLTMKMLLRRHFSAWYTILAEKHLKIGKIRAIMDFKFKLKVWNAWRSYVRNTNAERETYAFQKSMRKVIRNEQIAIEHWRINVLQQCFMAWYHWSRTALQQRMEEMQHRVKKKKMAAFLEAAATGKLWNKDEPTGKQAKSIPSANVADDDMRYEIASVIEGKLTSGKSNIAHTESKHRKNQVKIDHNVGQDQGPKSAWSKSKISKSYGQKSSVYSSKPKSRPQEKTNIEEYDDGTRPFFSKATKSSKSTKSPRYDEIKIENIDAEAYSEFNEEVNDINDAVLDDTNSETYLPNSRRSIQDDTVNKTEREDVKSNPNIELNDDKATISNLPSNLPTVGEKVNYKHISRDTAIVKKNHRIIKAPGMSAMEKRAREREERKRILEEKKRMQDEERLTKIKLEEEQRRLQEYAAKQTRIEKLKDEKRQTKQREIEKQQRIEHMAKINYQAELFRYRLLLTKYGVDPMKKLVKMTKRNLDLAAQHDMQRIKKFTLIAWHKVAEIARLQKEAVADDFYCMIITRKYHKLWIQYVKEARNQYVIAQEHNQKRLLQLYMQKWKKFTHEEVLFYWEKDRRAKKHDQRRLKLAMLKNWREFVPLHRKEKEKNRRKEELRRKVTNWLPDFSWTNKSDDEQPNEENN</sequence>
<protein>
    <recommendedName>
        <fullName evidence="5">Sfi1 spindle body domain-containing protein</fullName>
    </recommendedName>
</protein>
<dbReference type="CTD" id="6753419"/>
<feature type="compositionally biased region" description="Basic and acidic residues" evidence="2">
    <location>
        <begin position="596"/>
        <end position="609"/>
    </location>
</feature>
<keyword evidence="1" id="KW-0175">Coiled coil</keyword>
<gene>
    <name evidence="3" type="ORF">TRIADDRAFT_56008</name>
</gene>
<dbReference type="PANTHER" id="PTHR22028">
    <property type="entry name" value="SFI1 SPINDLE BODY DOMAIN-CONTAINING PROTEIN-RELATED"/>
    <property type="match status" value="1"/>
</dbReference>
<feature type="region of interest" description="Disordered" evidence="2">
    <location>
        <begin position="466"/>
        <end position="552"/>
    </location>
</feature>
<dbReference type="AlphaFoldDB" id="B3RTQ4"/>
<dbReference type="KEGG" id="tad:TRIADDRAFT_56008"/>
<feature type="compositionally biased region" description="Low complexity" evidence="2">
    <location>
        <begin position="494"/>
        <end position="505"/>
    </location>
</feature>
<dbReference type="OMA" id="NRWKQFT"/>
<evidence type="ECO:0000256" key="1">
    <source>
        <dbReference type="SAM" id="Coils"/>
    </source>
</evidence>
<organism evidence="3 4">
    <name type="scientific">Trichoplax adhaerens</name>
    <name type="common">Trichoplax reptans</name>
    <dbReference type="NCBI Taxonomy" id="10228"/>
    <lineage>
        <taxon>Eukaryota</taxon>
        <taxon>Metazoa</taxon>
        <taxon>Placozoa</taxon>
        <taxon>Uniplacotomia</taxon>
        <taxon>Trichoplacea</taxon>
        <taxon>Trichoplacidae</taxon>
        <taxon>Trichoplax</taxon>
    </lineage>
</organism>
<keyword evidence="4" id="KW-1185">Reference proteome</keyword>
<dbReference type="GeneID" id="6753419"/>
<dbReference type="InterPro" id="IPR052270">
    <property type="entry name" value="CACF_protein"/>
</dbReference>
<dbReference type="RefSeq" id="XP_002111703.1">
    <property type="nucleotide sequence ID" value="XM_002111667.1"/>
</dbReference>
<dbReference type="Proteomes" id="UP000009022">
    <property type="component" value="Unassembled WGS sequence"/>
</dbReference>
<proteinExistence type="predicted"/>
<evidence type="ECO:0000313" key="3">
    <source>
        <dbReference type="EMBL" id="EDV25670.1"/>
    </source>
</evidence>
<feature type="region of interest" description="Disordered" evidence="2">
    <location>
        <begin position="586"/>
        <end position="609"/>
    </location>
</feature>
<evidence type="ECO:0008006" key="5">
    <source>
        <dbReference type="Google" id="ProtNLM"/>
    </source>
</evidence>
<reference evidence="3 4" key="1">
    <citation type="journal article" date="2008" name="Nature">
        <title>The Trichoplax genome and the nature of placozoans.</title>
        <authorList>
            <person name="Srivastava M."/>
            <person name="Begovic E."/>
            <person name="Chapman J."/>
            <person name="Putnam N.H."/>
            <person name="Hellsten U."/>
            <person name="Kawashima T."/>
            <person name="Kuo A."/>
            <person name="Mitros T."/>
            <person name="Salamov A."/>
            <person name="Carpenter M.L."/>
            <person name="Signorovitch A.Y."/>
            <person name="Moreno M.A."/>
            <person name="Kamm K."/>
            <person name="Grimwood J."/>
            <person name="Schmutz J."/>
            <person name="Shapiro H."/>
            <person name="Grigoriev I.V."/>
            <person name="Buss L.W."/>
            <person name="Schierwater B."/>
            <person name="Dellaporta S.L."/>
            <person name="Rokhsar D.S."/>
        </authorList>
    </citation>
    <scope>NUCLEOTIDE SEQUENCE [LARGE SCALE GENOMIC DNA]</scope>
    <source>
        <strain evidence="3 4">Grell-BS-1999</strain>
    </source>
</reference>
<evidence type="ECO:0000256" key="2">
    <source>
        <dbReference type="SAM" id="MobiDB-lite"/>
    </source>
</evidence>
<accession>B3RTQ4</accession>
<feature type="compositionally biased region" description="Polar residues" evidence="2">
    <location>
        <begin position="586"/>
        <end position="595"/>
    </location>
</feature>
<dbReference type="EMBL" id="DS985244">
    <property type="protein sequence ID" value="EDV25670.1"/>
    <property type="molecule type" value="Genomic_DNA"/>
</dbReference>
<dbReference type="InParanoid" id="B3RTQ4"/>
<dbReference type="OrthoDB" id="6256972at2759"/>
<dbReference type="PANTHER" id="PTHR22028:SF5">
    <property type="entry name" value="COILED-COIL DOMAIN-CONTAINING PROTEIN 191"/>
    <property type="match status" value="1"/>
</dbReference>
<feature type="compositionally biased region" description="Polar residues" evidence="2">
    <location>
        <begin position="506"/>
        <end position="516"/>
    </location>
</feature>
<dbReference type="FunCoup" id="B3RTQ4">
    <property type="interactions" value="566"/>
</dbReference>
<feature type="region of interest" description="Disordered" evidence="2">
    <location>
        <begin position="179"/>
        <end position="211"/>
    </location>
</feature>